<gene>
    <name evidence="1" type="ORF">THTE_0995</name>
</gene>
<proteinExistence type="predicted"/>
<dbReference type="EMBL" id="CP018477">
    <property type="protein sequence ID" value="ASV73597.1"/>
    <property type="molecule type" value="Genomic_DNA"/>
</dbReference>
<keyword evidence="2" id="KW-1185">Reference proteome</keyword>
<dbReference type="KEGG" id="ttf:THTE_0995"/>
<accession>A0A286RCF7</accession>
<protein>
    <submittedName>
        <fullName evidence="1">Uncharacterized protein</fullName>
    </submittedName>
</protein>
<name>A0A286RCF7_9BACT</name>
<dbReference type="AlphaFoldDB" id="A0A286RCF7"/>
<reference evidence="1 2" key="1">
    <citation type="journal article" name="Front. Microbiol.">
        <title>Sugar Metabolism of the First Thermophilic Planctomycete Thermogutta terrifontis: Comparative Genomic and Transcriptomic Approaches.</title>
        <authorList>
            <person name="Elcheninov A.G."/>
            <person name="Menzel P."/>
            <person name="Gudbergsdottir S.R."/>
            <person name="Slesarev A.I."/>
            <person name="Kadnikov V.V."/>
            <person name="Krogh A."/>
            <person name="Bonch-Osmolovskaya E.A."/>
            <person name="Peng X."/>
            <person name="Kublanov I.V."/>
        </authorList>
    </citation>
    <scope>NUCLEOTIDE SEQUENCE [LARGE SCALE GENOMIC DNA]</scope>
    <source>
        <strain evidence="1 2">R1</strain>
    </source>
</reference>
<organism evidence="1 2">
    <name type="scientific">Thermogutta terrifontis</name>
    <dbReference type="NCBI Taxonomy" id="1331910"/>
    <lineage>
        <taxon>Bacteria</taxon>
        <taxon>Pseudomonadati</taxon>
        <taxon>Planctomycetota</taxon>
        <taxon>Planctomycetia</taxon>
        <taxon>Pirellulales</taxon>
        <taxon>Thermoguttaceae</taxon>
        <taxon>Thermogutta</taxon>
    </lineage>
</organism>
<dbReference type="Proteomes" id="UP000215086">
    <property type="component" value="Chromosome"/>
</dbReference>
<evidence type="ECO:0000313" key="2">
    <source>
        <dbReference type="Proteomes" id="UP000215086"/>
    </source>
</evidence>
<evidence type="ECO:0000313" key="1">
    <source>
        <dbReference type="EMBL" id="ASV73597.1"/>
    </source>
</evidence>
<sequence>MSRPLFPPGPARYVLSANLWDPSRFIELWTTHSGIETLVE</sequence>